<reference evidence="9 10" key="1">
    <citation type="submission" date="2020-02" db="EMBL/GenBank/DDBJ databases">
        <authorList>
            <person name="Ferguson B K."/>
        </authorList>
    </citation>
    <scope>NUCLEOTIDE SEQUENCE [LARGE SCALE GENOMIC DNA]</scope>
</reference>
<evidence type="ECO:0000313" key="10">
    <source>
        <dbReference type="Proteomes" id="UP000479190"/>
    </source>
</evidence>
<dbReference type="PROSITE" id="PS00135">
    <property type="entry name" value="TRYPSIN_SER"/>
    <property type="match status" value="1"/>
</dbReference>
<dbReference type="FunFam" id="2.40.10.10:FF:000006">
    <property type="entry name" value="Serine proteinase stubble"/>
    <property type="match status" value="1"/>
</dbReference>
<evidence type="ECO:0000256" key="7">
    <source>
        <dbReference type="SAM" id="SignalP"/>
    </source>
</evidence>
<evidence type="ECO:0000256" key="3">
    <source>
        <dbReference type="ARBA" id="ARBA00022825"/>
    </source>
</evidence>
<dbReference type="InterPro" id="IPR018114">
    <property type="entry name" value="TRYPSIN_HIS"/>
</dbReference>
<dbReference type="InterPro" id="IPR001314">
    <property type="entry name" value="Peptidase_S1A"/>
</dbReference>
<keyword evidence="4" id="KW-1015">Disulfide bond</keyword>
<keyword evidence="1 5" id="KW-0645">Protease</keyword>
<feature type="domain" description="Peptidase S1" evidence="8">
    <location>
        <begin position="63"/>
        <end position="294"/>
    </location>
</feature>
<dbReference type="InterPro" id="IPR043504">
    <property type="entry name" value="Peptidase_S1_PA_chymotrypsin"/>
</dbReference>
<dbReference type="SMART" id="SM00020">
    <property type="entry name" value="Tryp_SPc"/>
    <property type="match status" value="1"/>
</dbReference>
<dbReference type="AlphaFoldDB" id="A0A6H5IDY1"/>
<dbReference type="PROSITE" id="PS50240">
    <property type="entry name" value="TRYPSIN_DOM"/>
    <property type="match status" value="1"/>
</dbReference>
<keyword evidence="7" id="KW-0732">Signal</keyword>
<dbReference type="InterPro" id="IPR001254">
    <property type="entry name" value="Trypsin_dom"/>
</dbReference>
<accession>A0A6H5IDY1</accession>
<keyword evidence="10" id="KW-1185">Reference proteome</keyword>
<dbReference type="PRINTS" id="PR00722">
    <property type="entry name" value="CHYMOTRYPSIN"/>
</dbReference>
<sequence>MRKSWRDLLPLLLLLAGVVAHVRGIVEGDDAVVLPDDDRNSTLARNSRAHRGCGVSTHDQSRVTGGRPTSSREYPWIAALLKGGEQTCGGVLITDRHILTAAHCVHRNKPRELKVRLGEYDLRFPNETRAIDFRVVEIRIHRGYVHSTFKDDIAILKIHKPTIFNTYIWPICLPPVGAVFENKRATVIGWGTTSFAGASSYVLREVMVPIWPQDVCSGKFTQEITEKNLCAGAYEGNGDACQGDSGGPLMHQLSNGRWISVGIVSWGIGCGEPDKPGIYTRVNSYLDWIFANAVF</sequence>
<keyword evidence="2 5" id="KW-0378">Hydrolase</keyword>
<gene>
    <name evidence="9" type="ORF">TBRA_LOCUS4929</name>
</gene>
<evidence type="ECO:0000256" key="6">
    <source>
        <dbReference type="SAM" id="MobiDB-lite"/>
    </source>
</evidence>
<feature type="chain" id="PRO_5026191250" description="Peptidase S1 domain-containing protein" evidence="7">
    <location>
        <begin position="25"/>
        <end position="295"/>
    </location>
</feature>
<feature type="signal peptide" evidence="7">
    <location>
        <begin position="1"/>
        <end position="24"/>
    </location>
</feature>
<dbReference type="PANTHER" id="PTHR24252:SF7">
    <property type="entry name" value="HYALIN"/>
    <property type="match status" value="1"/>
</dbReference>
<evidence type="ECO:0000256" key="5">
    <source>
        <dbReference type="RuleBase" id="RU363034"/>
    </source>
</evidence>
<dbReference type="PANTHER" id="PTHR24252">
    <property type="entry name" value="ACROSIN-RELATED"/>
    <property type="match status" value="1"/>
</dbReference>
<dbReference type="GO" id="GO:0004252">
    <property type="term" value="F:serine-type endopeptidase activity"/>
    <property type="evidence" value="ECO:0007669"/>
    <property type="project" value="InterPro"/>
</dbReference>
<keyword evidence="3 5" id="KW-0720">Serine protease</keyword>
<dbReference type="InterPro" id="IPR009003">
    <property type="entry name" value="Peptidase_S1_PA"/>
</dbReference>
<dbReference type="SUPFAM" id="SSF50494">
    <property type="entry name" value="Trypsin-like serine proteases"/>
    <property type="match status" value="1"/>
</dbReference>
<dbReference type="EMBL" id="CADCXV010000695">
    <property type="protein sequence ID" value="CAB0033006.1"/>
    <property type="molecule type" value="Genomic_DNA"/>
</dbReference>
<evidence type="ECO:0000313" key="9">
    <source>
        <dbReference type="EMBL" id="CAB0033006.1"/>
    </source>
</evidence>
<evidence type="ECO:0000256" key="2">
    <source>
        <dbReference type="ARBA" id="ARBA00022801"/>
    </source>
</evidence>
<feature type="region of interest" description="Disordered" evidence="6">
    <location>
        <begin position="37"/>
        <end position="70"/>
    </location>
</feature>
<dbReference type="CDD" id="cd00190">
    <property type="entry name" value="Tryp_SPc"/>
    <property type="match status" value="1"/>
</dbReference>
<evidence type="ECO:0000256" key="1">
    <source>
        <dbReference type="ARBA" id="ARBA00022670"/>
    </source>
</evidence>
<name>A0A6H5IDY1_9HYME</name>
<dbReference type="Proteomes" id="UP000479190">
    <property type="component" value="Unassembled WGS sequence"/>
</dbReference>
<proteinExistence type="predicted"/>
<dbReference type="InterPro" id="IPR033116">
    <property type="entry name" value="TRYPSIN_SER"/>
</dbReference>
<evidence type="ECO:0000259" key="8">
    <source>
        <dbReference type="PROSITE" id="PS50240"/>
    </source>
</evidence>
<dbReference type="Pfam" id="PF00089">
    <property type="entry name" value="Trypsin"/>
    <property type="match status" value="1"/>
</dbReference>
<organism evidence="9 10">
    <name type="scientific">Trichogramma brassicae</name>
    <dbReference type="NCBI Taxonomy" id="86971"/>
    <lineage>
        <taxon>Eukaryota</taxon>
        <taxon>Metazoa</taxon>
        <taxon>Ecdysozoa</taxon>
        <taxon>Arthropoda</taxon>
        <taxon>Hexapoda</taxon>
        <taxon>Insecta</taxon>
        <taxon>Pterygota</taxon>
        <taxon>Neoptera</taxon>
        <taxon>Endopterygota</taxon>
        <taxon>Hymenoptera</taxon>
        <taxon>Apocrita</taxon>
        <taxon>Proctotrupomorpha</taxon>
        <taxon>Chalcidoidea</taxon>
        <taxon>Trichogrammatidae</taxon>
        <taxon>Trichogramma</taxon>
    </lineage>
</organism>
<dbReference type="OrthoDB" id="5918597at2759"/>
<evidence type="ECO:0000256" key="4">
    <source>
        <dbReference type="ARBA" id="ARBA00023157"/>
    </source>
</evidence>
<dbReference type="GO" id="GO:0006508">
    <property type="term" value="P:proteolysis"/>
    <property type="evidence" value="ECO:0007669"/>
    <property type="project" value="UniProtKB-KW"/>
</dbReference>
<protein>
    <recommendedName>
        <fullName evidence="8">Peptidase S1 domain-containing protein</fullName>
    </recommendedName>
</protein>
<dbReference type="Gene3D" id="2.40.10.10">
    <property type="entry name" value="Trypsin-like serine proteases"/>
    <property type="match status" value="1"/>
</dbReference>
<dbReference type="PROSITE" id="PS00134">
    <property type="entry name" value="TRYPSIN_HIS"/>
    <property type="match status" value="1"/>
</dbReference>